<dbReference type="InterPro" id="IPR006115">
    <property type="entry name" value="6PGDH_NADP-bd"/>
</dbReference>
<evidence type="ECO:0000256" key="3">
    <source>
        <dbReference type="PIRSR" id="PIRSR000103-1"/>
    </source>
</evidence>
<proteinExistence type="inferred from homology"/>
<sequence length="312" mass="32744">MAGLKIAYAGLGNMGENLSVHLANYARANGGSLTVWNRSKGKYDSVKAELGEGVTYAAGDVDELAGADVIFVSVLNDAASTDVVTRLTAKAKGAVIVDQSSLNPKTSIALEQLAAKSGNAYLAAPVFGRPDAAKAGKLIQVVAGNKDAKAKVRPLFNIFARAVLDLGEEVQKGNTLKLMGNALILGVIELLAETYALGDALDIDPSVFQQFIDLFFPTPSYGAYGNKIGKGTFGSAGGFRLEGGLKDANNILNVGADLGHPVNLPTIALAKEHMERAVELGGIDMDWSSLSAVLRERAGLEPFKVKQDEPKQ</sequence>
<dbReference type="GO" id="GO:0050661">
    <property type="term" value="F:NADP binding"/>
    <property type="evidence" value="ECO:0007669"/>
    <property type="project" value="InterPro"/>
</dbReference>
<dbReference type="SUPFAM" id="SSF51735">
    <property type="entry name" value="NAD(P)-binding Rossmann-fold domains"/>
    <property type="match status" value="1"/>
</dbReference>
<evidence type="ECO:0000313" key="6">
    <source>
        <dbReference type="Proteomes" id="UP000279236"/>
    </source>
</evidence>
<keyword evidence="2" id="KW-0560">Oxidoreductase</keyword>
<dbReference type="EMBL" id="RSCE01000013">
    <property type="protein sequence ID" value="RSH78105.1"/>
    <property type="molecule type" value="Genomic_DNA"/>
</dbReference>
<dbReference type="InterPro" id="IPR013328">
    <property type="entry name" value="6PGD_dom2"/>
</dbReference>
<dbReference type="AlphaFoldDB" id="A0A427XGT4"/>
<comment type="caution">
    <text evidence="5">The sequence shown here is derived from an EMBL/GenBank/DDBJ whole genome shotgun (WGS) entry which is preliminary data.</text>
</comment>
<evidence type="ECO:0000313" key="5">
    <source>
        <dbReference type="EMBL" id="RSH78105.1"/>
    </source>
</evidence>
<dbReference type="InterPro" id="IPR036291">
    <property type="entry name" value="NAD(P)-bd_dom_sf"/>
</dbReference>
<reference evidence="5 6" key="1">
    <citation type="submission" date="2018-11" db="EMBL/GenBank/DDBJ databases">
        <title>Genome sequence of Apiotrichum porosum DSM 27194.</title>
        <authorList>
            <person name="Aliyu H."/>
            <person name="Gorte O."/>
            <person name="Ochsenreither K."/>
        </authorList>
    </citation>
    <scope>NUCLEOTIDE SEQUENCE [LARGE SCALE GENOMIC DNA]</scope>
    <source>
        <strain evidence="5 6">DSM 27194</strain>
    </source>
</reference>
<dbReference type="InterPro" id="IPR051265">
    <property type="entry name" value="HIBADH-related_NP60_sf"/>
</dbReference>
<dbReference type="InterPro" id="IPR008927">
    <property type="entry name" value="6-PGluconate_DH-like_C_sf"/>
</dbReference>
<name>A0A427XGT4_9TREE</name>
<evidence type="ECO:0000256" key="2">
    <source>
        <dbReference type="ARBA" id="ARBA00023002"/>
    </source>
</evidence>
<keyword evidence="6" id="KW-1185">Reference proteome</keyword>
<evidence type="ECO:0000259" key="4">
    <source>
        <dbReference type="Pfam" id="PF03446"/>
    </source>
</evidence>
<dbReference type="InterPro" id="IPR015815">
    <property type="entry name" value="HIBADH-related"/>
</dbReference>
<organism evidence="5 6">
    <name type="scientific">Apiotrichum porosum</name>
    <dbReference type="NCBI Taxonomy" id="105984"/>
    <lineage>
        <taxon>Eukaryota</taxon>
        <taxon>Fungi</taxon>
        <taxon>Dikarya</taxon>
        <taxon>Basidiomycota</taxon>
        <taxon>Agaricomycotina</taxon>
        <taxon>Tremellomycetes</taxon>
        <taxon>Trichosporonales</taxon>
        <taxon>Trichosporonaceae</taxon>
        <taxon>Apiotrichum</taxon>
    </lineage>
</organism>
<dbReference type="PANTHER" id="PTHR43580:SF8">
    <property type="entry name" value="6-PHOSPHOGLUCONATE DEHYDROGENASE NADP-BINDING DOMAIN-CONTAINING PROTEIN-RELATED"/>
    <property type="match status" value="1"/>
</dbReference>
<dbReference type="STRING" id="105984.A0A427XGT4"/>
<dbReference type="PIRSF" id="PIRSF000103">
    <property type="entry name" value="HIBADH"/>
    <property type="match status" value="1"/>
</dbReference>
<dbReference type="PANTHER" id="PTHR43580">
    <property type="entry name" value="OXIDOREDUCTASE GLYR1-RELATED"/>
    <property type="match status" value="1"/>
</dbReference>
<dbReference type="Pfam" id="PF03446">
    <property type="entry name" value="NAD_binding_2"/>
    <property type="match status" value="1"/>
</dbReference>
<dbReference type="SUPFAM" id="SSF48179">
    <property type="entry name" value="6-phosphogluconate dehydrogenase C-terminal domain-like"/>
    <property type="match status" value="1"/>
</dbReference>
<comment type="similarity">
    <text evidence="1">Belongs to the HIBADH-related family. NP60 subfamily.</text>
</comment>
<dbReference type="Gene3D" id="3.40.50.720">
    <property type="entry name" value="NAD(P)-binding Rossmann-like Domain"/>
    <property type="match status" value="1"/>
</dbReference>
<feature type="active site" evidence="3">
    <location>
        <position position="177"/>
    </location>
</feature>
<feature type="domain" description="6-phosphogluconate dehydrogenase NADP-binding" evidence="4">
    <location>
        <begin position="5"/>
        <end position="164"/>
    </location>
</feature>
<gene>
    <name evidence="5" type="ORF">EHS24_002561</name>
</gene>
<dbReference type="Gene3D" id="1.10.1040.10">
    <property type="entry name" value="N-(1-d-carboxylethyl)-l-norvaline Dehydrogenase, domain 2"/>
    <property type="match status" value="1"/>
</dbReference>
<evidence type="ECO:0000256" key="1">
    <source>
        <dbReference type="ARBA" id="ARBA00007598"/>
    </source>
</evidence>
<dbReference type="RefSeq" id="XP_028473252.1">
    <property type="nucleotide sequence ID" value="XM_028618296.1"/>
</dbReference>
<accession>A0A427XGT4</accession>
<dbReference type="OrthoDB" id="435038at2759"/>
<dbReference type="Proteomes" id="UP000279236">
    <property type="component" value="Unassembled WGS sequence"/>
</dbReference>
<protein>
    <recommendedName>
        <fullName evidence="4">6-phosphogluconate dehydrogenase NADP-binding domain-containing protein</fullName>
    </recommendedName>
</protein>
<dbReference type="GeneID" id="39587104"/>
<dbReference type="GO" id="GO:0016491">
    <property type="term" value="F:oxidoreductase activity"/>
    <property type="evidence" value="ECO:0007669"/>
    <property type="project" value="UniProtKB-KW"/>
</dbReference>